<dbReference type="InParanoid" id="A0A2I4ATK0"/>
<dbReference type="SUPFAM" id="SSF48726">
    <property type="entry name" value="Immunoglobulin"/>
    <property type="match status" value="1"/>
</dbReference>
<dbReference type="InterPro" id="IPR036179">
    <property type="entry name" value="Ig-like_dom_sf"/>
</dbReference>
<proteinExistence type="inferred from homology"/>
<dbReference type="SUPFAM" id="SSF56112">
    <property type="entry name" value="Protein kinase-like (PK-like)"/>
    <property type="match status" value="1"/>
</dbReference>
<dbReference type="InterPro" id="IPR003599">
    <property type="entry name" value="Ig_sub"/>
</dbReference>
<sequence>MLVTQDYVAVKEDEISVVQGEVVQMLASNQQNMFLVYRASNEHSPAAEGWIPGYVLGHTSSSVTPELPEGTIKKSLSWHTALRIRRKSEKRDKEGRKLENGYRKSQDNLATKVSVKLLNPNYIYDAPPEFLIPLSDASCESGNSVILRCKVCGRPRATVAWRGPDDDILSNDGHYSITYSETGEASLHVLGVSLEDSGVYTCVATNMAGTVTSSASLTVSAPDDGSEDIWKSSFESYYTEITELGRRPSSPLCRGRFSVTKRCDQRGSKRTIAAKHVNKKLLRREQVLQEIRLLQTLDHPNLVKLLDTYETASSYVLVLEMADQGRFLDYIVSWGNLTEEKVAFYLRDLLEALQYLHRWQIAHLDLKPENIVVEHVSSQPAIKLTDFGDAVRLNPHSSYIHPLLGSPEFSAPELVLGQPASLMSDLWSLGVVTYVLLSGASPFLDESLEETCLNICRLDFSFPEDYFQGVSAAARDFVRLLLRGEPERRPPAASCLQEPWLRPQGGPARDGGYRPPGRPPPPPSHRGVPLDTSRLISFIERRKHQNDVRPVGTVKAFLQSRLLSHA</sequence>
<dbReference type="InterPro" id="IPR036028">
    <property type="entry name" value="SH3-like_dom_sf"/>
</dbReference>
<feature type="domain" description="Protein kinase" evidence="12">
    <location>
        <begin position="246"/>
        <end position="501"/>
    </location>
</feature>
<evidence type="ECO:0000259" key="11">
    <source>
        <dbReference type="PROSITE" id="PS50002"/>
    </source>
</evidence>
<accession>A0A2I4ATK0</accession>
<gene>
    <name evidence="15" type="primary">LOC106514189</name>
</gene>
<evidence type="ECO:0000256" key="8">
    <source>
        <dbReference type="ARBA" id="ARBA00023319"/>
    </source>
</evidence>
<dbReference type="PANTHER" id="PTHR24342">
    <property type="entry name" value="SERINE/THREONINE-PROTEIN KINASE 17"/>
    <property type="match status" value="1"/>
</dbReference>
<dbReference type="Pfam" id="PF07679">
    <property type="entry name" value="I-set"/>
    <property type="match status" value="1"/>
</dbReference>
<keyword evidence="5" id="KW-0547">Nucleotide-binding</keyword>
<name>A0A2I4ATK0_AUSLI</name>
<evidence type="ECO:0000256" key="10">
    <source>
        <dbReference type="SAM" id="MobiDB-lite"/>
    </source>
</evidence>
<dbReference type="FunFam" id="2.60.40.10:FF:000368">
    <property type="entry name" value="kalirin isoform X1"/>
    <property type="match status" value="1"/>
</dbReference>
<dbReference type="GO" id="GO:0004674">
    <property type="term" value="F:protein serine/threonine kinase activity"/>
    <property type="evidence" value="ECO:0007669"/>
    <property type="project" value="UniProtKB-KW"/>
</dbReference>
<dbReference type="InterPro" id="IPR008271">
    <property type="entry name" value="Ser/Thr_kinase_AS"/>
</dbReference>
<protein>
    <submittedName>
        <fullName evidence="15">Triple functional domain protein</fullName>
    </submittedName>
</protein>
<dbReference type="Gene3D" id="1.10.510.10">
    <property type="entry name" value="Transferase(Phosphotransferase) domain 1"/>
    <property type="match status" value="1"/>
</dbReference>
<evidence type="ECO:0000256" key="6">
    <source>
        <dbReference type="ARBA" id="ARBA00022777"/>
    </source>
</evidence>
<evidence type="ECO:0000256" key="7">
    <source>
        <dbReference type="ARBA" id="ARBA00022840"/>
    </source>
</evidence>
<dbReference type="SMART" id="SM00408">
    <property type="entry name" value="IGc2"/>
    <property type="match status" value="1"/>
</dbReference>
<evidence type="ECO:0000313" key="15">
    <source>
        <dbReference type="RefSeq" id="XP_013858793.1"/>
    </source>
</evidence>
<dbReference type="KEGG" id="alim:106514189"/>
<keyword evidence="8" id="KW-0393">Immunoglobulin domain</keyword>
<evidence type="ECO:0000313" key="14">
    <source>
        <dbReference type="Proteomes" id="UP000192220"/>
    </source>
</evidence>
<feature type="domain" description="Ig-like" evidence="13">
    <location>
        <begin position="128"/>
        <end position="218"/>
    </location>
</feature>
<dbReference type="Pfam" id="PF23587">
    <property type="entry name" value="SH3_KALRN"/>
    <property type="match status" value="1"/>
</dbReference>
<dbReference type="InterPro" id="IPR007110">
    <property type="entry name" value="Ig-like_dom"/>
</dbReference>
<organism evidence="14 15">
    <name type="scientific">Austrofundulus limnaeus</name>
    <name type="common">Annual killifish</name>
    <dbReference type="NCBI Taxonomy" id="52670"/>
    <lineage>
        <taxon>Eukaryota</taxon>
        <taxon>Metazoa</taxon>
        <taxon>Chordata</taxon>
        <taxon>Craniata</taxon>
        <taxon>Vertebrata</taxon>
        <taxon>Euteleostomi</taxon>
        <taxon>Actinopterygii</taxon>
        <taxon>Neopterygii</taxon>
        <taxon>Teleostei</taxon>
        <taxon>Neoteleostei</taxon>
        <taxon>Acanthomorphata</taxon>
        <taxon>Ovalentaria</taxon>
        <taxon>Atherinomorphae</taxon>
        <taxon>Cyprinodontiformes</taxon>
        <taxon>Rivulidae</taxon>
        <taxon>Austrofundulus</taxon>
    </lineage>
</organism>
<dbReference type="InterPro" id="IPR001452">
    <property type="entry name" value="SH3_domain"/>
</dbReference>
<dbReference type="SUPFAM" id="SSF50044">
    <property type="entry name" value="SH3-domain"/>
    <property type="match status" value="1"/>
</dbReference>
<evidence type="ECO:0000256" key="3">
    <source>
        <dbReference type="ARBA" id="ARBA00022527"/>
    </source>
</evidence>
<dbReference type="FunFam" id="1.10.510.10:FF:000152">
    <property type="entry name" value="kalirin isoform X1"/>
    <property type="match status" value="1"/>
</dbReference>
<evidence type="ECO:0000256" key="5">
    <source>
        <dbReference type="ARBA" id="ARBA00022741"/>
    </source>
</evidence>
<dbReference type="InterPro" id="IPR047053">
    <property type="entry name" value="Kalirin_TRIO_SH3_2"/>
</dbReference>
<dbReference type="GO" id="GO:0043065">
    <property type="term" value="P:positive regulation of apoptotic process"/>
    <property type="evidence" value="ECO:0007669"/>
    <property type="project" value="TreeGrafter"/>
</dbReference>
<dbReference type="InterPro" id="IPR000719">
    <property type="entry name" value="Prot_kinase_dom"/>
</dbReference>
<dbReference type="InterPro" id="IPR011009">
    <property type="entry name" value="Kinase-like_dom_sf"/>
</dbReference>
<dbReference type="Gene3D" id="2.30.30.40">
    <property type="entry name" value="SH3 Domains"/>
    <property type="match status" value="1"/>
</dbReference>
<evidence type="ECO:0000259" key="12">
    <source>
        <dbReference type="PROSITE" id="PS50011"/>
    </source>
</evidence>
<dbReference type="InterPro" id="IPR013783">
    <property type="entry name" value="Ig-like_fold"/>
</dbReference>
<dbReference type="Gene3D" id="2.60.40.10">
    <property type="entry name" value="Immunoglobulins"/>
    <property type="match status" value="1"/>
</dbReference>
<reference evidence="15" key="1">
    <citation type="submission" date="2025-08" db="UniProtKB">
        <authorList>
            <consortium name="RefSeq"/>
        </authorList>
    </citation>
    <scope>IDENTIFICATION</scope>
    <source>
        <strain evidence="15">Quisiro</strain>
        <tissue evidence="15">Liver</tissue>
    </source>
</reference>
<keyword evidence="14" id="KW-1185">Reference proteome</keyword>
<keyword evidence="7" id="KW-0067">ATP-binding</keyword>
<dbReference type="AlphaFoldDB" id="A0A2I4ATK0"/>
<dbReference type="OrthoDB" id="10256089at2759"/>
<dbReference type="GeneID" id="106514189"/>
<evidence type="ECO:0000256" key="2">
    <source>
        <dbReference type="ARBA" id="ARBA00022443"/>
    </source>
</evidence>
<evidence type="ECO:0000256" key="9">
    <source>
        <dbReference type="PROSITE-ProRule" id="PRU00192"/>
    </source>
</evidence>
<evidence type="ECO:0000256" key="1">
    <source>
        <dbReference type="ARBA" id="ARBA00006692"/>
    </source>
</evidence>
<dbReference type="PROSITE" id="PS50011">
    <property type="entry name" value="PROTEIN_KINASE_DOM"/>
    <property type="match status" value="1"/>
</dbReference>
<keyword evidence="6" id="KW-0418">Kinase</keyword>
<dbReference type="Pfam" id="PF00069">
    <property type="entry name" value="Pkinase"/>
    <property type="match status" value="1"/>
</dbReference>
<keyword evidence="2 9" id="KW-0728">SH3 domain</keyword>
<dbReference type="PROSITE" id="PS00108">
    <property type="entry name" value="PROTEIN_KINASE_ST"/>
    <property type="match status" value="1"/>
</dbReference>
<dbReference type="SMART" id="SM00409">
    <property type="entry name" value="IG"/>
    <property type="match status" value="1"/>
</dbReference>
<feature type="region of interest" description="Disordered" evidence="10">
    <location>
        <begin position="489"/>
        <end position="530"/>
    </location>
</feature>
<dbReference type="Gene3D" id="3.30.200.20">
    <property type="entry name" value="Phosphorylase Kinase, domain 1"/>
    <property type="match status" value="1"/>
</dbReference>
<dbReference type="CDD" id="cd11853">
    <property type="entry name" value="SH3_Kalirin_2"/>
    <property type="match status" value="1"/>
</dbReference>
<dbReference type="FunFam" id="2.30.30.40:FF:000038">
    <property type="entry name" value="kalirin isoform X1"/>
    <property type="match status" value="1"/>
</dbReference>
<feature type="domain" description="SH3" evidence="11">
    <location>
        <begin position="1"/>
        <end position="61"/>
    </location>
</feature>
<dbReference type="InterPro" id="IPR013098">
    <property type="entry name" value="Ig_I-set"/>
</dbReference>
<dbReference type="PROSITE" id="PS50002">
    <property type="entry name" value="SH3"/>
    <property type="match status" value="1"/>
</dbReference>
<dbReference type="GO" id="GO:0005524">
    <property type="term" value="F:ATP binding"/>
    <property type="evidence" value="ECO:0007669"/>
    <property type="project" value="UniProtKB-KW"/>
</dbReference>
<dbReference type="GO" id="GO:0035556">
    <property type="term" value="P:intracellular signal transduction"/>
    <property type="evidence" value="ECO:0007669"/>
    <property type="project" value="TreeGrafter"/>
</dbReference>
<keyword evidence="4" id="KW-0808">Transferase</keyword>
<dbReference type="GO" id="GO:0005634">
    <property type="term" value="C:nucleus"/>
    <property type="evidence" value="ECO:0007669"/>
    <property type="project" value="TreeGrafter"/>
</dbReference>
<dbReference type="SMART" id="SM00220">
    <property type="entry name" value="S_TKc"/>
    <property type="match status" value="1"/>
</dbReference>
<dbReference type="STRING" id="52670.A0A2I4ATK0"/>
<dbReference type="PROSITE" id="PS50835">
    <property type="entry name" value="IG_LIKE"/>
    <property type="match status" value="1"/>
</dbReference>
<dbReference type="PANTHER" id="PTHR24342:SF21">
    <property type="entry name" value="TRIO RHO GUANINE NUCLEOTIDE EXCHANGE FACTOR"/>
    <property type="match status" value="1"/>
</dbReference>
<evidence type="ECO:0000259" key="13">
    <source>
        <dbReference type="PROSITE" id="PS50835"/>
    </source>
</evidence>
<keyword evidence="3" id="KW-0723">Serine/threonine-protein kinase</keyword>
<dbReference type="Proteomes" id="UP000192220">
    <property type="component" value="Unplaced"/>
</dbReference>
<dbReference type="RefSeq" id="XP_013858793.1">
    <property type="nucleotide sequence ID" value="XM_014003339.1"/>
</dbReference>
<comment type="similarity">
    <text evidence="1">Belongs to the protein kinase superfamily. CAMK Ser/Thr protein kinase family.</text>
</comment>
<evidence type="ECO:0000256" key="4">
    <source>
        <dbReference type="ARBA" id="ARBA00022679"/>
    </source>
</evidence>
<dbReference type="InterPro" id="IPR003598">
    <property type="entry name" value="Ig_sub2"/>
</dbReference>